<name>A0A512DYP3_9PROT</name>
<evidence type="ECO:0000313" key="2">
    <source>
        <dbReference type="Proteomes" id="UP000321523"/>
    </source>
</evidence>
<dbReference type="EMBL" id="BJYZ01000029">
    <property type="protein sequence ID" value="GEO41601.1"/>
    <property type="molecule type" value="Genomic_DNA"/>
</dbReference>
<dbReference type="GO" id="GO:0006281">
    <property type="term" value="P:DNA repair"/>
    <property type="evidence" value="ECO:0007669"/>
    <property type="project" value="InterPro"/>
</dbReference>
<dbReference type="GO" id="GO:0000287">
    <property type="term" value="F:magnesium ion binding"/>
    <property type="evidence" value="ECO:0007669"/>
    <property type="project" value="InterPro"/>
</dbReference>
<dbReference type="Proteomes" id="UP000321523">
    <property type="component" value="Unassembled WGS sequence"/>
</dbReference>
<dbReference type="InterPro" id="IPR036614">
    <property type="entry name" value="RusA-like_sf"/>
</dbReference>
<accession>A0A512DYP3</accession>
<comment type="caution">
    <text evidence="1">The sequence shown here is derived from an EMBL/GenBank/DDBJ whole genome shotgun (WGS) entry which is preliminary data.</text>
</comment>
<dbReference type="Pfam" id="PF05866">
    <property type="entry name" value="RusA"/>
    <property type="match status" value="1"/>
</dbReference>
<gene>
    <name evidence="1" type="ORF">SAE02_57490</name>
</gene>
<organism evidence="1 2">
    <name type="scientific">Skermanella aerolata</name>
    <dbReference type="NCBI Taxonomy" id="393310"/>
    <lineage>
        <taxon>Bacteria</taxon>
        <taxon>Pseudomonadati</taxon>
        <taxon>Pseudomonadota</taxon>
        <taxon>Alphaproteobacteria</taxon>
        <taxon>Rhodospirillales</taxon>
        <taxon>Azospirillaceae</taxon>
        <taxon>Skermanella</taxon>
    </lineage>
</organism>
<reference evidence="1 2" key="1">
    <citation type="submission" date="2019-07" db="EMBL/GenBank/DDBJ databases">
        <title>Whole genome shotgun sequence of Skermanella aerolata NBRC 106429.</title>
        <authorList>
            <person name="Hosoyama A."/>
            <person name="Uohara A."/>
            <person name="Ohji S."/>
            <person name="Ichikawa N."/>
        </authorList>
    </citation>
    <scope>NUCLEOTIDE SEQUENCE [LARGE SCALE GENOMIC DNA]</scope>
    <source>
        <strain evidence="1 2">NBRC 106429</strain>
    </source>
</reference>
<dbReference type="SUPFAM" id="SSF103084">
    <property type="entry name" value="Holliday junction resolvase RusA"/>
    <property type="match status" value="1"/>
</dbReference>
<dbReference type="Gene3D" id="3.30.1330.70">
    <property type="entry name" value="Holliday junction resolvase RusA"/>
    <property type="match status" value="1"/>
</dbReference>
<protein>
    <submittedName>
        <fullName evidence="1">Uncharacterized protein</fullName>
    </submittedName>
</protein>
<proteinExistence type="predicted"/>
<evidence type="ECO:0000313" key="1">
    <source>
        <dbReference type="EMBL" id="GEO41601.1"/>
    </source>
</evidence>
<dbReference type="InterPro" id="IPR008822">
    <property type="entry name" value="Endonuclease_RusA-like"/>
</dbReference>
<dbReference type="AlphaFoldDB" id="A0A512DYP3"/>
<sequence>MEGMAVELDFPLEFVVSGTAVSHQAKRRESVDRWKSRIRDATVEVLPEGHFATGGPVSVTLFYFPGSEMAGDIDNIVKPILDALCQHIYMDDDQVERVLVQKFEPEKMFQFGSPSSILEGAIVGDKPLLYVRLSDNPFEELE</sequence>
<dbReference type="GO" id="GO:0006310">
    <property type="term" value="P:DNA recombination"/>
    <property type="evidence" value="ECO:0007669"/>
    <property type="project" value="InterPro"/>
</dbReference>
<keyword evidence="2" id="KW-1185">Reference proteome</keyword>